<dbReference type="EMBL" id="MBRJ01000041">
    <property type="protein sequence ID" value="OHX44566.1"/>
    <property type="molecule type" value="Genomic_DNA"/>
</dbReference>
<gene>
    <name evidence="2" type="ORF">BBV17_25410</name>
</gene>
<evidence type="ECO:0000313" key="2">
    <source>
        <dbReference type="EMBL" id="OHX44566.1"/>
    </source>
</evidence>
<evidence type="ECO:0000259" key="1">
    <source>
        <dbReference type="Pfam" id="PF19587"/>
    </source>
</evidence>
<dbReference type="InterPro" id="IPR029063">
    <property type="entry name" value="SAM-dependent_MTases_sf"/>
</dbReference>
<name>A0ABX3CMX0_9BACI</name>
<organism evidence="2 3">
    <name type="scientific">Cytobacillus oceanisediminis</name>
    <dbReference type="NCBI Taxonomy" id="665099"/>
    <lineage>
        <taxon>Bacteria</taxon>
        <taxon>Bacillati</taxon>
        <taxon>Bacillota</taxon>
        <taxon>Bacilli</taxon>
        <taxon>Bacillales</taxon>
        <taxon>Bacillaceae</taxon>
        <taxon>Cytobacillus</taxon>
    </lineage>
</organism>
<protein>
    <recommendedName>
        <fullName evidence="1">DUF6094 domain-containing protein</fullName>
    </recommendedName>
</protein>
<proteinExistence type="predicted"/>
<dbReference type="SUPFAM" id="SSF53335">
    <property type="entry name" value="S-adenosyl-L-methionine-dependent methyltransferases"/>
    <property type="match status" value="1"/>
</dbReference>
<dbReference type="RefSeq" id="WP_034297609.1">
    <property type="nucleotide sequence ID" value="NZ_MBRJ01000041.1"/>
</dbReference>
<dbReference type="Proteomes" id="UP000180194">
    <property type="component" value="Unassembled WGS sequence"/>
</dbReference>
<comment type="caution">
    <text evidence="2">The sequence shown here is derived from an EMBL/GenBank/DDBJ whole genome shotgun (WGS) entry which is preliminary data.</text>
</comment>
<keyword evidence="3" id="KW-1185">Reference proteome</keyword>
<dbReference type="Gene3D" id="3.40.50.150">
    <property type="entry name" value="Vaccinia Virus protein VP39"/>
    <property type="match status" value="1"/>
</dbReference>
<dbReference type="Pfam" id="PF19587">
    <property type="entry name" value="DUF6094"/>
    <property type="match status" value="1"/>
</dbReference>
<dbReference type="InterPro" id="IPR046076">
    <property type="entry name" value="DUF6094"/>
</dbReference>
<reference evidence="2 3" key="1">
    <citation type="submission" date="2016-07" db="EMBL/GenBank/DDBJ databases">
        <title>Bacillus oceanisediminis whole genome.</title>
        <authorList>
            <person name="Pal Y."/>
            <person name="Verma A."/>
            <person name="Mual P."/>
            <person name="Srinivasan K."/>
        </authorList>
    </citation>
    <scope>NUCLEOTIDE SEQUENCE [LARGE SCALE GENOMIC DNA]</scope>
    <source>
        <strain evidence="2 3">Bhandara28</strain>
    </source>
</reference>
<accession>A0ABX3CMX0</accession>
<feature type="domain" description="DUF6094" evidence="1">
    <location>
        <begin position="2"/>
        <end position="225"/>
    </location>
</feature>
<sequence length="344" mass="39140">MARIASQSKGGFYATPEGQMTLILPHIRIKGNEGFINLFDPCAGEGEALKQLGNHLRLGEDFSVKTFGVELEETRYLEASEVLDKVLHDGYENVRTEPDFQAVWLNPPYDEIFHERTELRFLRTLSSKSKNVFADKGLLMFCVPQYVLDKCAVVLSERFQDIKVYRFTDEAYDVFKQVVVFGYFGKPGTREAVRETREFLRRIANEGPDVLPTLEEIEEEYYLQPSCQTISFFRAGRLNSQELLQDLSESPVFPEFEKRVSQEVRKSTMKRPLLPLKLAHAGTAIASGAVGGNMGNHIVVGLTKPVTELSEIQDEEGSTKKEIYTKHHKSVVRVFTRNGIYELQ</sequence>
<evidence type="ECO:0000313" key="3">
    <source>
        <dbReference type="Proteomes" id="UP000180194"/>
    </source>
</evidence>